<keyword evidence="3" id="KW-1185">Reference proteome</keyword>
<dbReference type="Pfam" id="PF05867">
    <property type="entry name" value="DUF851"/>
    <property type="match status" value="1"/>
</dbReference>
<sequence>MTRRESRSGQRAISQPRNRSLERLRNGPDQTVAEENCSNREESAELVNDNGNAVIVNGLPFWITADDPLLIDQEDSDTDDELPLNADIVLDVHKGNIELDAMPATAVTLDPFDDLHRLQEKDKLFFSKGILFGNSVRSMTNLSDMASKKISKKRRKISTLSFDQPQTRYLYLRERFWELTERPYTPTCTTRGEAPQDC</sequence>
<evidence type="ECO:0000256" key="1">
    <source>
        <dbReference type="SAM" id="MobiDB-lite"/>
    </source>
</evidence>
<comment type="caution">
    <text evidence="2">The sequence shown here is derived from an EMBL/GenBank/DDBJ whole genome shotgun (WGS) entry which is preliminary data.</text>
</comment>
<proteinExistence type="predicted"/>
<dbReference type="AlphaFoldDB" id="A0AAD5MZN2"/>
<accession>A0AAD5MZN2</accession>
<feature type="region of interest" description="Disordered" evidence="1">
    <location>
        <begin position="1"/>
        <end position="37"/>
    </location>
</feature>
<dbReference type="Proteomes" id="UP001196413">
    <property type="component" value="Unassembled WGS sequence"/>
</dbReference>
<name>A0AAD5MZN2_PARTN</name>
<dbReference type="InterPro" id="IPR008569">
    <property type="entry name" value="DUF851"/>
</dbReference>
<reference evidence="2" key="1">
    <citation type="submission" date="2021-06" db="EMBL/GenBank/DDBJ databases">
        <title>Parelaphostrongylus tenuis whole genome reference sequence.</title>
        <authorList>
            <person name="Garwood T.J."/>
            <person name="Larsen P.A."/>
            <person name="Fountain-Jones N.M."/>
            <person name="Garbe J.R."/>
            <person name="Macchietto M.G."/>
            <person name="Kania S.A."/>
            <person name="Gerhold R.W."/>
            <person name="Richards J.E."/>
            <person name="Wolf T.M."/>
        </authorList>
    </citation>
    <scope>NUCLEOTIDE SEQUENCE</scope>
    <source>
        <strain evidence="2">MNPRO001-30</strain>
        <tissue evidence="2">Meninges</tissue>
    </source>
</reference>
<protein>
    <submittedName>
        <fullName evidence="2">Uncharacterized protein</fullName>
    </submittedName>
</protein>
<evidence type="ECO:0000313" key="2">
    <source>
        <dbReference type="EMBL" id="KAJ1358716.1"/>
    </source>
</evidence>
<evidence type="ECO:0000313" key="3">
    <source>
        <dbReference type="Proteomes" id="UP001196413"/>
    </source>
</evidence>
<dbReference type="EMBL" id="JAHQIW010003439">
    <property type="protein sequence ID" value="KAJ1358716.1"/>
    <property type="molecule type" value="Genomic_DNA"/>
</dbReference>
<organism evidence="2 3">
    <name type="scientific">Parelaphostrongylus tenuis</name>
    <name type="common">Meningeal worm</name>
    <dbReference type="NCBI Taxonomy" id="148309"/>
    <lineage>
        <taxon>Eukaryota</taxon>
        <taxon>Metazoa</taxon>
        <taxon>Ecdysozoa</taxon>
        <taxon>Nematoda</taxon>
        <taxon>Chromadorea</taxon>
        <taxon>Rhabditida</taxon>
        <taxon>Rhabditina</taxon>
        <taxon>Rhabditomorpha</taxon>
        <taxon>Strongyloidea</taxon>
        <taxon>Metastrongylidae</taxon>
        <taxon>Parelaphostrongylus</taxon>
    </lineage>
</organism>
<feature type="compositionally biased region" description="Polar residues" evidence="1">
    <location>
        <begin position="9"/>
        <end position="18"/>
    </location>
</feature>
<gene>
    <name evidence="2" type="ORF">KIN20_017212</name>
</gene>